<evidence type="ECO:0000313" key="5">
    <source>
        <dbReference type="EMBL" id="VIO75788.1"/>
    </source>
</evidence>
<proteinExistence type="inferred from homology"/>
<organism evidence="5 6">
    <name type="scientific">Bradyrhizobium ivorense</name>
    <dbReference type="NCBI Taxonomy" id="2511166"/>
    <lineage>
        <taxon>Bacteria</taxon>
        <taxon>Pseudomonadati</taxon>
        <taxon>Pseudomonadota</taxon>
        <taxon>Alphaproteobacteria</taxon>
        <taxon>Hyphomicrobiales</taxon>
        <taxon>Nitrobacteraceae</taxon>
        <taxon>Bradyrhizobium</taxon>
    </lineage>
</organism>
<feature type="transmembrane region" description="Helical" evidence="2">
    <location>
        <begin position="106"/>
        <end position="125"/>
    </location>
</feature>
<evidence type="ECO:0000256" key="1">
    <source>
        <dbReference type="ARBA" id="ARBA00009353"/>
    </source>
</evidence>
<name>A0A508TNH4_9BRAD</name>
<comment type="caution">
    <text evidence="5">The sequence shown here is derived from an EMBL/GenBank/DDBJ whole genome shotgun (WGS) entry which is preliminary data.</text>
</comment>
<dbReference type="InterPro" id="IPR036291">
    <property type="entry name" value="NAD(P)-bd_dom_sf"/>
</dbReference>
<gene>
    <name evidence="5" type="ORF">CI1B_61020</name>
</gene>
<protein>
    <submittedName>
        <fullName evidence="5">Epimerase family protein</fullName>
    </submittedName>
</protein>
<keyword evidence="2" id="KW-0812">Transmembrane</keyword>
<dbReference type="PANTHER" id="PTHR11092">
    <property type="entry name" value="SUGAR NUCLEOTIDE EPIMERASE RELATED"/>
    <property type="match status" value="1"/>
</dbReference>
<evidence type="ECO:0000259" key="3">
    <source>
        <dbReference type="Pfam" id="PF01370"/>
    </source>
</evidence>
<feature type="transmembrane region" description="Helical" evidence="2">
    <location>
        <begin position="137"/>
        <end position="158"/>
    </location>
</feature>
<dbReference type="InterPro" id="IPR013549">
    <property type="entry name" value="DUF1731"/>
</dbReference>
<dbReference type="Gene3D" id="3.40.50.720">
    <property type="entry name" value="NAD(P)-binding Rossmann-like Domain"/>
    <property type="match status" value="1"/>
</dbReference>
<dbReference type="SUPFAM" id="SSF51735">
    <property type="entry name" value="NAD(P)-binding Rossmann-fold domains"/>
    <property type="match status" value="1"/>
</dbReference>
<evidence type="ECO:0000313" key="6">
    <source>
        <dbReference type="Proteomes" id="UP000328092"/>
    </source>
</evidence>
<dbReference type="Pfam" id="PF01370">
    <property type="entry name" value="Epimerase"/>
    <property type="match status" value="1"/>
</dbReference>
<dbReference type="Proteomes" id="UP000328092">
    <property type="component" value="Unassembled WGS sequence"/>
</dbReference>
<feature type="transmembrane region" description="Helical" evidence="2">
    <location>
        <begin position="44"/>
        <end position="60"/>
    </location>
</feature>
<evidence type="ECO:0000259" key="4">
    <source>
        <dbReference type="Pfam" id="PF08338"/>
    </source>
</evidence>
<feature type="domain" description="DUF1731" evidence="4">
    <location>
        <begin position="430"/>
        <end position="477"/>
    </location>
</feature>
<keyword evidence="2" id="KW-1133">Transmembrane helix</keyword>
<dbReference type="CDD" id="cd05242">
    <property type="entry name" value="SDR_a8"/>
    <property type="match status" value="1"/>
</dbReference>
<dbReference type="OrthoDB" id="5377001at2"/>
<accession>A0A508TNH4</accession>
<sequence>MTPLLWTLIAIQIVMGVFDTFYHHEFTERLAWRPSQRYELKLHGVRNMLYALLFLVLGWLEVHGIFAMAVIAVLVVEVVITLMDFVEEDLSRKLPPSERINHTLLALNYGAILVLLLPVLIGWAMRPTGIVLAYTEWLSIIAAASAVGAALCGIRDFAAARRLGRMTSVPAASLVEKLPARQTVLVTGATGFIGSRLVASLTASRHQVIALIRNPAKADMLPPPITLITGLEQLSADTKIDAIVNLAGEPIGNGLWTEAKRRKILASRIDMTADVVKLIARLEHKPSVLVNGSAIGWYGLWQDQVLTESAKSHACFSHELCEAWENAARPAADHGVRVAYLRIGLVIGTDGGFITRMLTPFEFGLGGPLGSGKQWMSWIERDDLVRLIAHVIAKPELSGPINATAPIPVTNTKFTEELGRRLHRPAIFRVPAALLRAVGGDFANELLLGGQRVLPNKALSNGFVFRHETLRSAFEAIL</sequence>
<dbReference type="AlphaFoldDB" id="A0A508TNH4"/>
<dbReference type="Pfam" id="PF08338">
    <property type="entry name" value="DUF1731"/>
    <property type="match status" value="1"/>
</dbReference>
<dbReference type="NCBIfam" id="TIGR01777">
    <property type="entry name" value="yfcH"/>
    <property type="match status" value="1"/>
</dbReference>
<dbReference type="RefSeq" id="WP_139862894.1">
    <property type="nucleotide sequence ID" value="NZ_CAADFC020000025.1"/>
</dbReference>
<dbReference type="InterPro" id="IPR001509">
    <property type="entry name" value="Epimerase_deHydtase"/>
</dbReference>
<feature type="transmembrane region" description="Helical" evidence="2">
    <location>
        <begin position="6"/>
        <end position="23"/>
    </location>
</feature>
<feature type="domain" description="NAD-dependent epimerase/dehydratase" evidence="3">
    <location>
        <begin position="184"/>
        <end position="397"/>
    </location>
</feature>
<evidence type="ECO:0000256" key="2">
    <source>
        <dbReference type="SAM" id="Phobius"/>
    </source>
</evidence>
<dbReference type="PANTHER" id="PTHR11092:SF0">
    <property type="entry name" value="EPIMERASE FAMILY PROTEIN SDR39U1"/>
    <property type="match status" value="1"/>
</dbReference>
<keyword evidence="6" id="KW-1185">Reference proteome</keyword>
<dbReference type="EMBL" id="CAADFC020000025">
    <property type="protein sequence ID" value="VIO75788.1"/>
    <property type="molecule type" value="Genomic_DNA"/>
</dbReference>
<keyword evidence="2" id="KW-0472">Membrane</keyword>
<dbReference type="InterPro" id="IPR010099">
    <property type="entry name" value="SDR39U1"/>
</dbReference>
<comment type="similarity">
    <text evidence="1">Belongs to the NAD(P)-dependent epimerase/dehydratase family. SDR39U1 subfamily.</text>
</comment>
<reference evidence="5" key="1">
    <citation type="submission" date="2019-02" db="EMBL/GenBank/DDBJ databases">
        <authorList>
            <person name="Pothier F.J."/>
        </authorList>
    </citation>
    <scope>NUCLEOTIDE SEQUENCE</scope>
    <source>
        <strain evidence="5">CI-1B</strain>
    </source>
</reference>